<feature type="transmembrane region" description="Helical" evidence="1">
    <location>
        <begin position="104"/>
        <end position="122"/>
    </location>
</feature>
<evidence type="ECO:0000313" key="2">
    <source>
        <dbReference type="EMBL" id="KUG54392.1"/>
    </source>
</evidence>
<organism evidence="2 3">
    <name type="scientific">Serinicoccus chungangensis</name>
    <dbReference type="NCBI Taxonomy" id="767452"/>
    <lineage>
        <taxon>Bacteria</taxon>
        <taxon>Bacillati</taxon>
        <taxon>Actinomycetota</taxon>
        <taxon>Actinomycetes</taxon>
        <taxon>Micrococcales</taxon>
        <taxon>Ornithinimicrobiaceae</taxon>
        <taxon>Serinicoccus</taxon>
    </lineage>
</organism>
<feature type="transmembrane region" description="Helical" evidence="1">
    <location>
        <begin position="58"/>
        <end position="75"/>
    </location>
</feature>
<name>A0A0W8I733_9MICO</name>
<evidence type="ECO:0000313" key="3">
    <source>
        <dbReference type="Proteomes" id="UP000054837"/>
    </source>
</evidence>
<keyword evidence="1" id="KW-1133">Transmembrane helix</keyword>
<proteinExistence type="predicted"/>
<sequence length="305" mass="31649">MTRRGGPGRVSGAGRLPAVLLRALAAWFVLVLLLGAAGLAVGAALPCEGGLECLGPPLGGALLGALAGAVAAAVLCRRTMRWWWLPTTLTLTGVAALLGSLASWLGLALLVLAPVLAGLTAVRPEPASSVAPTTGHRPRGRGVLVLGIALALLAGSWWVVERQDRAQEIAELEAVDVALVAPPAADGLRLTTLTVLDGTVRYTLARGEVPEAGYLDVSLRPRGGACSALDLRPCAELGDGVGVYRQAGGDHWVVVRDLGESHVRVSDQTRPDDEPWTEDDALTVVRALVPVDAATLVDRHRQDGD</sequence>
<dbReference type="EMBL" id="LQBL01000027">
    <property type="protein sequence ID" value="KUG54392.1"/>
    <property type="molecule type" value="Genomic_DNA"/>
</dbReference>
<keyword evidence="1" id="KW-0472">Membrane</keyword>
<dbReference type="RefSeq" id="WP_058891125.1">
    <property type="nucleotide sequence ID" value="NZ_LQBL01000027.1"/>
</dbReference>
<evidence type="ECO:0000256" key="1">
    <source>
        <dbReference type="SAM" id="Phobius"/>
    </source>
</evidence>
<keyword evidence="1" id="KW-0812">Transmembrane</keyword>
<accession>A0A0W8I733</accession>
<gene>
    <name evidence="2" type="ORF">AVL62_04035</name>
</gene>
<dbReference type="STRING" id="767452.AVL62_04035"/>
<protein>
    <submittedName>
        <fullName evidence="2">Uncharacterized protein</fullName>
    </submittedName>
</protein>
<dbReference type="Proteomes" id="UP000054837">
    <property type="component" value="Unassembled WGS sequence"/>
</dbReference>
<reference evidence="2 3" key="1">
    <citation type="submission" date="2015-12" db="EMBL/GenBank/DDBJ databases">
        <title>Serinicoccus chungangenesis strain CD08_5 genome sequencing and assembly.</title>
        <authorList>
            <person name="Chander A.M."/>
            <person name="Kaur G."/>
            <person name="Nair G.R."/>
            <person name="Dhawan D.K."/>
            <person name="Kochhar R.K."/>
            <person name="Mayilraj S."/>
            <person name="Bhadada S.K."/>
        </authorList>
    </citation>
    <scope>NUCLEOTIDE SEQUENCE [LARGE SCALE GENOMIC DNA]</scope>
    <source>
        <strain evidence="2 3">CD08_5</strain>
    </source>
</reference>
<keyword evidence="3" id="KW-1185">Reference proteome</keyword>
<feature type="transmembrane region" description="Helical" evidence="1">
    <location>
        <begin position="143"/>
        <end position="160"/>
    </location>
</feature>
<dbReference type="AlphaFoldDB" id="A0A0W8I733"/>
<comment type="caution">
    <text evidence="2">The sequence shown here is derived from an EMBL/GenBank/DDBJ whole genome shotgun (WGS) entry which is preliminary data.</text>
</comment>
<dbReference type="OrthoDB" id="4867487at2"/>